<dbReference type="InterPro" id="IPR036890">
    <property type="entry name" value="HATPase_C_sf"/>
</dbReference>
<dbReference type="Gene3D" id="3.30.565.10">
    <property type="entry name" value="Histidine kinase-like ATPase, C-terminal domain"/>
    <property type="match status" value="1"/>
</dbReference>
<feature type="transmembrane region" description="Helical" evidence="1">
    <location>
        <begin position="182"/>
        <end position="203"/>
    </location>
</feature>
<feature type="transmembrane region" description="Helical" evidence="1">
    <location>
        <begin position="60"/>
        <end position="78"/>
    </location>
</feature>
<reference evidence="3 4" key="1">
    <citation type="submission" date="2019-03" db="EMBL/GenBank/DDBJ databases">
        <title>Genomic Encyclopedia of Type Strains, Phase IV (KMG-IV): sequencing the most valuable type-strain genomes for metagenomic binning, comparative biology and taxonomic classification.</title>
        <authorList>
            <person name="Goeker M."/>
        </authorList>
    </citation>
    <scope>NUCLEOTIDE SEQUENCE [LARGE SCALE GENOMIC DNA]</scope>
    <source>
        <strain evidence="3 4">DSM 24984</strain>
    </source>
</reference>
<feature type="transmembrane region" description="Helical" evidence="1">
    <location>
        <begin position="152"/>
        <end position="170"/>
    </location>
</feature>
<proteinExistence type="predicted"/>
<evidence type="ECO:0000256" key="1">
    <source>
        <dbReference type="SAM" id="Phobius"/>
    </source>
</evidence>
<accession>A0A4R1KCR5</accession>
<dbReference type="EMBL" id="SMGG01000003">
    <property type="protein sequence ID" value="TCK62322.1"/>
    <property type="molecule type" value="Genomic_DNA"/>
</dbReference>
<keyword evidence="4" id="KW-1185">Reference proteome</keyword>
<dbReference type="SUPFAM" id="SSF55874">
    <property type="entry name" value="ATPase domain of HSP90 chaperone/DNA topoisomerase II/histidine kinase"/>
    <property type="match status" value="1"/>
</dbReference>
<dbReference type="Pfam" id="PF14501">
    <property type="entry name" value="HATPase_c_5"/>
    <property type="match status" value="1"/>
</dbReference>
<dbReference type="Proteomes" id="UP000294614">
    <property type="component" value="Unassembled WGS sequence"/>
</dbReference>
<evidence type="ECO:0000313" key="3">
    <source>
        <dbReference type="EMBL" id="TCK62322.1"/>
    </source>
</evidence>
<keyword evidence="1" id="KW-0472">Membrane</keyword>
<feature type="transmembrane region" description="Helical" evidence="1">
    <location>
        <begin position="122"/>
        <end position="140"/>
    </location>
</feature>
<dbReference type="OrthoDB" id="9156435at2"/>
<comment type="caution">
    <text evidence="3">The sequence shown here is derived from an EMBL/GenBank/DDBJ whole genome shotgun (WGS) entry which is preliminary data.</text>
</comment>
<gene>
    <name evidence="3" type="ORF">C8D98_0845</name>
</gene>
<protein>
    <submittedName>
        <fullName evidence="3">GHKL domain-containing protein</fullName>
    </submittedName>
</protein>
<dbReference type="CDD" id="cd16935">
    <property type="entry name" value="HATPase_AgrC-ComD-like"/>
    <property type="match status" value="1"/>
</dbReference>
<feature type="transmembrane region" description="Helical" evidence="1">
    <location>
        <begin position="35"/>
        <end position="54"/>
    </location>
</feature>
<organism evidence="3 4">
    <name type="scientific">Seleniivibrio woodruffii</name>
    <dbReference type="NCBI Taxonomy" id="1078050"/>
    <lineage>
        <taxon>Bacteria</taxon>
        <taxon>Pseudomonadati</taxon>
        <taxon>Deferribacterota</taxon>
        <taxon>Deferribacteres</taxon>
        <taxon>Deferribacterales</taxon>
        <taxon>Geovibrionaceae</taxon>
        <taxon>Seleniivibrio</taxon>
    </lineage>
</organism>
<name>A0A4R1KCR5_9BACT</name>
<dbReference type="RefSeq" id="WP_132872300.1">
    <property type="nucleotide sequence ID" value="NZ_SMGG01000003.1"/>
</dbReference>
<keyword evidence="1" id="KW-0812">Transmembrane</keyword>
<evidence type="ECO:0000259" key="2">
    <source>
        <dbReference type="Pfam" id="PF14501"/>
    </source>
</evidence>
<evidence type="ECO:0000313" key="4">
    <source>
        <dbReference type="Proteomes" id="UP000294614"/>
    </source>
</evidence>
<dbReference type="InterPro" id="IPR032834">
    <property type="entry name" value="NatK-like_C"/>
</dbReference>
<sequence length="428" mass="48823">MMQYFPDILRSVTTDIMLVFLLWTMAMPKYKSRAVYIVATALIIAVNLSANYYFYLSEDYTSVFYVNLAMLLFIGIVMKPLFTDKIMQWCFSYITMLNIHAAIVFLSFTLSRAFPYPKYGHIVLRLILFSITIFVFHKWVSKLYRKVLDYWHIYMFPIVALFACFLSYFFGGDIKDTLMNNYVQLLLLILLGLSVYVTIIHSLKTITKQYEMREENQSIQTEREYLQLAADGMSERLKLMEEVAAQNSRTAHDRRHFNNVLLELLEQGQTSEAATLLQSQNQSVPKIGRVFCENPAVNAAVCHYTAIAEQRGIPAEVTLDIPAALSVDGLELSMVVSNLMENAIHSCESLPIGREPYIRFICRSAGRLLLEIENPCTGDIALDEEGYPIAGREGHGIGTKSVAAFAKKYDGEVVYRIENGVFRVRLLV</sequence>
<keyword evidence="1" id="KW-1133">Transmembrane helix</keyword>
<dbReference type="AlphaFoldDB" id="A0A4R1KCR5"/>
<feature type="domain" description="Sensor histidine kinase NatK-like C-terminal" evidence="2">
    <location>
        <begin position="330"/>
        <end position="427"/>
    </location>
</feature>
<feature type="transmembrane region" description="Helical" evidence="1">
    <location>
        <begin position="90"/>
        <end position="110"/>
    </location>
</feature>